<evidence type="ECO:0000256" key="1">
    <source>
        <dbReference type="ARBA" id="ARBA00022801"/>
    </source>
</evidence>
<evidence type="ECO:0000313" key="3">
    <source>
        <dbReference type="EMBL" id="KZS92119.1"/>
    </source>
</evidence>
<dbReference type="Gene3D" id="3.40.50.1110">
    <property type="entry name" value="SGNH hydrolase"/>
    <property type="match status" value="1"/>
</dbReference>
<dbReference type="GO" id="GO:0016788">
    <property type="term" value="F:hydrolase activity, acting on ester bonds"/>
    <property type="evidence" value="ECO:0007669"/>
    <property type="project" value="InterPro"/>
</dbReference>
<keyword evidence="4" id="KW-1185">Reference proteome</keyword>
<evidence type="ECO:0000256" key="2">
    <source>
        <dbReference type="SAM" id="SignalP"/>
    </source>
</evidence>
<dbReference type="Pfam" id="PF00657">
    <property type="entry name" value="Lipase_GDSL"/>
    <property type="match status" value="1"/>
</dbReference>
<proteinExistence type="predicted"/>
<evidence type="ECO:0000313" key="4">
    <source>
        <dbReference type="Proteomes" id="UP000076722"/>
    </source>
</evidence>
<dbReference type="PANTHER" id="PTHR45648:SF22">
    <property type="entry name" value="GDSL LIPASE_ACYLHYDROLASE FAMILY PROTEIN (AFU_ORTHOLOGUE AFUA_4G14700)"/>
    <property type="match status" value="1"/>
</dbReference>
<name>A0A164T6E8_9AGAM</name>
<dbReference type="OrthoDB" id="1600564at2759"/>
<dbReference type="AlphaFoldDB" id="A0A164T6E8"/>
<reference evidence="3 4" key="1">
    <citation type="journal article" date="2016" name="Mol. Biol. Evol.">
        <title>Comparative Genomics of Early-Diverging Mushroom-Forming Fungi Provides Insights into the Origins of Lignocellulose Decay Capabilities.</title>
        <authorList>
            <person name="Nagy L.G."/>
            <person name="Riley R."/>
            <person name="Tritt A."/>
            <person name="Adam C."/>
            <person name="Daum C."/>
            <person name="Floudas D."/>
            <person name="Sun H."/>
            <person name="Yadav J.S."/>
            <person name="Pangilinan J."/>
            <person name="Larsson K.H."/>
            <person name="Matsuura K."/>
            <person name="Barry K."/>
            <person name="Labutti K."/>
            <person name="Kuo R."/>
            <person name="Ohm R.A."/>
            <person name="Bhattacharya S.S."/>
            <person name="Shirouzu T."/>
            <person name="Yoshinaga Y."/>
            <person name="Martin F.M."/>
            <person name="Grigoriev I.V."/>
            <person name="Hibbett D.S."/>
        </authorList>
    </citation>
    <scope>NUCLEOTIDE SEQUENCE [LARGE SCALE GENOMIC DNA]</scope>
    <source>
        <strain evidence="3 4">HHB9708</strain>
    </source>
</reference>
<dbReference type="STRING" id="1314777.A0A164T6E8"/>
<dbReference type="InterPro" id="IPR036514">
    <property type="entry name" value="SGNH_hydro_sf"/>
</dbReference>
<dbReference type="PANTHER" id="PTHR45648">
    <property type="entry name" value="GDSL LIPASE/ACYLHYDROLASE FAMILY PROTEIN (AFU_ORTHOLOGUE AFUA_4G14700)"/>
    <property type="match status" value="1"/>
</dbReference>
<feature type="chain" id="PRO_5007853334" evidence="2">
    <location>
        <begin position="33"/>
        <end position="315"/>
    </location>
</feature>
<dbReference type="InterPro" id="IPR051058">
    <property type="entry name" value="GDSL_Est/Lipase"/>
</dbReference>
<organism evidence="3 4">
    <name type="scientific">Sistotremastrum niveocremeum HHB9708</name>
    <dbReference type="NCBI Taxonomy" id="1314777"/>
    <lineage>
        <taxon>Eukaryota</taxon>
        <taxon>Fungi</taxon>
        <taxon>Dikarya</taxon>
        <taxon>Basidiomycota</taxon>
        <taxon>Agaricomycotina</taxon>
        <taxon>Agaricomycetes</taxon>
        <taxon>Sistotremastrales</taxon>
        <taxon>Sistotremastraceae</taxon>
        <taxon>Sertulicium</taxon>
        <taxon>Sertulicium niveocremeum</taxon>
    </lineage>
</organism>
<dbReference type="Proteomes" id="UP000076722">
    <property type="component" value="Unassembled WGS sequence"/>
</dbReference>
<accession>A0A164T6E8</accession>
<protein>
    <submittedName>
        <fullName evidence="3">Uncharacterized protein</fullName>
    </submittedName>
</protein>
<gene>
    <name evidence="3" type="ORF">SISNIDRAFT_550594</name>
</gene>
<dbReference type="EMBL" id="KV419411">
    <property type="protein sequence ID" value="KZS92119.1"/>
    <property type="molecule type" value="Genomic_DNA"/>
</dbReference>
<sequence>MPGPKLKFTRIFSAVLLCLTLWAVLPTQRSTGHDFPMDSFLGSTLTSLSSLFSFKSKTSSKFPWLRRLVIFGDSYSSVKYNAKFPPPSKENPFGVKFPGITSSERGTPNWVGHLIKDARAPSDILVYDYAVAGHTTDMLPDQSERFFREQAQSQTADKLEARETLFVIWIGINDLAFSSDHEEPIKRITSLMEDLYNAGGRNFLLIDIPPMNRTPAATARRSSSGTIYQKFNAASRTAGNDFVVNHQRSTVLPFSAFDLFNQVLDDPEGFGFEKTDVGRAGGGIWVDRIHPTTGMHKVVADALCQFLEQQSIDSE</sequence>
<dbReference type="SUPFAM" id="SSF52266">
    <property type="entry name" value="SGNH hydrolase"/>
    <property type="match status" value="1"/>
</dbReference>
<keyword evidence="1" id="KW-0378">Hydrolase</keyword>
<dbReference type="InterPro" id="IPR001087">
    <property type="entry name" value="GDSL"/>
</dbReference>
<keyword evidence="2" id="KW-0732">Signal</keyword>
<feature type="signal peptide" evidence="2">
    <location>
        <begin position="1"/>
        <end position="32"/>
    </location>
</feature>